<dbReference type="EC" id="3.1.2.-" evidence="3"/>
<keyword evidence="2 3" id="KW-0378">Hydrolase</keyword>
<dbReference type="Proteomes" id="UP001595962">
    <property type="component" value="Unassembled WGS sequence"/>
</dbReference>
<name>A0ABV9JS47_9GAMM</name>
<dbReference type="PANTHER" id="PTHR31793:SF24">
    <property type="entry name" value="LONG-CHAIN ACYL-COA THIOESTERASE FADM"/>
    <property type="match status" value="1"/>
</dbReference>
<organism evidence="3 4">
    <name type="scientific">Rheinheimera marina</name>
    <dbReference type="NCBI Taxonomy" id="1774958"/>
    <lineage>
        <taxon>Bacteria</taxon>
        <taxon>Pseudomonadati</taxon>
        <taxon>Pseudomonadota</taxon>
        <taxon>Gammaproteobacteria</taxon>
        <taxon>Chromatiales</taxon>
        <taxon>Chromatiaceae</taxon>
        <taxon>Rheinheimera</taxon>
    </lineage>
</organism>
<reference evidence="4" key="1">
    <citation type="journal article" date="2019" name="Int. J. Syst. Evol. Microbiol.">
        <title>The Global Catalogue of Microorganisms (GCM) 10K type strain sequencing project: providing services to taxonomists for standard genome sequencing and annotation.</title>
        <authorList>
            <consortium name="The Broad Institute Genomics Platform"/>
            <consortium name="The Broad Institute Genome Sequencing Center for Infectious Disease"/>
            <person name="Wu L."/>
            <person name="Ma J."/>
        </authorList>
    </citation>
    <scope>NUCLEOTIDE SEQUENCE [LARGE SCALE GENOMIC DNA]</scope>
    <source>
        <strain evidence="4">DT28</strain>
    </source>
</reference>
<evidence type="ECO:0000313" key="3">
    <source>
        <dbReference type="EMBL" id="MFC4657038.1"/>
    </source>
</evidence>
<evidence type="ECO:0000313" key="4">
    <source>
        <dbReference type="Proteomes" id="UP001595962"/>
    </source>
</evidence>
<dbReference type="Gene3D" id="3.10.129.10">
    <property type="entry name" value="Hotdog Thioesterase"/>
    <property type="match status" value="1"/>
</dbReference>
<dbReference type="Pfam" id="PF13279">
    <property type="entry name" value="4HBT_2"/>
    <property type="match status" value="1"/>
</dbReference>
<dbReference type="PANTHER" id="PTHR31793">
    <property type="entry name" value="4-HYDROXYBENZOYL-COA THIOESTERASE FAMILY MEMBER"/>
    <property type="match status" value="1"/>
</dbReference>
<dbReference type="InterPro" id="IPR029069">
    <property type="entry name" value="HotDog_dom_sf"/>
</dbReference>
<evidence type="ECO:0000256" key="1">
    <source>
        <dbReference type="ARBA" id="ARBA00005953"/>
    </source>
</evidence>
<gene>
    <name evidence="3" type="ORF">ACFO3I_18655</name>
</gene>
<comment type="caution">
    <text evidence="3">The sequence shown here is derived from an EMBL/GenBank/DDBJ whole genome shotgun (WGS) entry which is preliminary data.</text>
</comment>
<proteinExistence type="inferred from homology"/>
<dbReference type="GO" id="GO:0016787">
    <property type="term" value="F:hydrolase activity"/>
    <property type="evidence" value="ECO:0007669"/>
    <property type="project" value="UniProtKB-KW"/>
</dbReference>
<dbReference type="InterPro" id="IPR050563">
    <property type="entry name" value="4-hydroxybenzoyl-CoA_TE"/>
</dbReference>
<evidence type="ECO:0000256" key="2">
    <source>
        <dbReference type="ARBA" id="ARBA00022801"/>
    </source>
</evidence>
<accession>A0ABV9JS47</accession>
<dbReference type="EMBL" id="JBHSGB010000020">
    <property type="protein sequence ID" value="MFC4657038.1"/>
    <property type="molecule type" value="Genomic_DNA"/>
</dbReference>
<protein>
    <submittedName>
        <fullName evidence="3">Acyl-CoA thioesterase</fullName>
        <ecNumber evidence="3">3.1.2.-</ecNumber>
    </submittedName>
</protein>
<comment type="similarity">
    <text evidence="1">Belongs to the 4-hydroxybenzoyl-CoA thioesterase family.</text>
</comment>
<dbReference type="NCBIfam" id="TIGR00051">
    <property type="entry name" value="YbgC/FadM family acyl-CoA thioesterase"/>
    <property type="match status" value="1"/>
</dbReference>
<dbReference type="InterPro" id="IPR006684">
    <property type="entry name" value="YbgC/YbaW"/>
</dbReference>
<sequence>MAAIVLCFASLTKLVGRFSPLALLEPASGLWHDSDQVLPDKAELNMPHSTFIKVRGYHLDVYQHVNNARYLEFLEEARWSYLEAVGDIEHFELLGLAWVIVNININYRAQATMGHLLRIDTAFTQINGKSAVIKQKVWLDGTDTLVADADITFVCLDKKAGRAVLIEGPLKERLATRLETL</sequence>
<keyword evidence="4" id="KW-1185">Reference proteome</keyword>
<dbReference type="RefSeq" id="WP_377336682.1">
    <property type="nucleotide sequence ID" value="NZ_JBHSGB010000020.1"/>
</dbReference>
<dbReference type="CDD" id="cd00586">
    <property type="entry name" value="4HBT"/>
    <property type="match status" value="1"/>
</dbReference>
<dbReference type="SUPFAM" id="SSF54637">
    <property type="entry name" value="Thioesterase/thiol ester dehydrase-isomerase"/>
    <property type="match status" value="1"/>
</dbReference>